<sequence>MHVIFWILSQDHYNLVQYKNHIASALHTNHFKGLSQWMYMTSTDGHTDEEIRKIYNFKNIAVVGMSRDPAKAAHFVPKYMIEMGYNVIPVNPSAAEILGRRTYSRVSDIKSEVDIVDVFRPSEDVYPVVEDSMKKPGIRVIWLQEGIHNSNGEKIAQESNIDFVFNRCIMAEHMRLFNDD</sequence>
<reference evidence="2" key="1">
    <citation type="journal article" date="2005" name="Environ. Microbiol.">
        <title>Novel genes for nitrite reductase and Amo-related proteins indicate a role of uncultivated mesophilic crenarchaeota in nitrogen cycling.</title>
        <authorList>
            <person name="Treusch A.H."/>
            <person name="Leininger S."/>
            <person name="Kletzin A."/>
            <person name="Schuster S.C."/>
            <person name="Klenk H.-P."/>
            <person name="Schleper C."/>
        </authorList>
    </citation>
    <scope>NUCLEOTIDE SEQUENCE</scope>
</reference>
<dbReference type="PANTHER" id="PTHR33303:SF2">
    <property type="entry name" value="COA-BINDING DOMAIN-CONTAINING PROTEIN"/>
    <property type="match status" value="1"/>
</dbReference>
<dbReference type="SMART" id="SM00881">
    <property type="entry name" value="CoA_binding"/>
    <property type="match status" value="1"/>
</dbReference>
<dbReference type="EMBL" id="AJ627422">
    <property type="protein sequence ID" value="CAF28767.1"/>
    <property type="molecule type" value="Genomic_DNA"/>
</dbReference>
<dbReference type="InterPro" id="IPR003781">
    <property type="entry name" value="CoA-bd"/>
</dbReference>
<dbReference type="InterPro" id="IPR036291">
    <property type="entry name" value="NAD(P)-bd_dom_sf"/>
</dbReference>
<dbReference type="SUPFAM" id="SSF51735">
    <property type="entry name" value="NAD(P)-binding Rossmann-fold domains"/>
    <property type="match status" value="1"/>
</dbReference>
<protein>
    <submittedName>
        <fullName evidence="2">Putative coenzyme A binding protein</fullName>
    </submittedName>
</protein>
<name>Q701V7_9CREN</name>
<dbReference type="PANTHER" id="PTHR33303">
    <property type="entry name" value="CYTOPLASMIC PROTEIN-RELATED"/>
    <property type="match status" value="1"/>
</dbReference>
<dbReference type="Pfam" id="PF13380">
    <property type="entry name" value="CoA_binding_2"/>
    <property type="match status" value="1"/>
</dbReference>
<organism evidence="2">
    <name type="scientific">uncultured crenarchaeote</name>
    <dbReference type="NCBI Taxonomy" id="29281"/>
    <lineage>
        <taxon>Archaea</taxon>
        <taxon>Thermoproteota</taxon>
        <taxon>environmental samples</taxon>
    </lineage>
</organism>
<proteinExistence type="predicted"/>
<feature type="domain" description="CoA-binding" evidence="1">
    <location>
        <begin position="54"/>
        <end position="147"/>
    </location>
</feature>
<evidence type="ECO:0000259" key="1">
    <source>
        <dbReference type="SMART" id="SM00881"/>
    </source>
</evidence>
<evidence type="ECO:0000313" key="2">
    <source>
        <dbReference type="EMBL" id="CAF28767.1"/>
    </source>
</evidence>
<accession>Q701V7</accession>
<dbReference type="Gene3D" id="3.40.50.720">
    <property type="entry name" value="NAD(P)-binding Rossmann-like Domain"/>
    <property type="match status" value="1"/>
</dbReference>
<dbReference type="AlphaFoldDB" id="Q701V7"/>